<protein>
    <submittedName>
        <fullName evidence="2">Uncharacterized protein</fullName>
    </submittedName>
</protein>
<accession>A0A914RCS2</accession>
<dbReference type="WBParaSite" id="PEQ_0000429801-mRNA-1">
    <property type="protein sequence ID" value="PEQ_0000429801-mRNA-1"/>
    <property type="gene ID" value="PEQ_0000429801"/>
</dbReference>
<dbReference type="GO" id="GO:0005737">
    <property type="term" value="C:cytoplasm"/>
    <property type="evidence" value="ECO:0007669"/>
    <property type="project" value="TreeGrafter"/>
</dbReference>
<evidence type="ECO:0000313" key="1">
    <source>
        <dbReference type="Proteomes" id="UP000887564"/>
    </source>
</evidence>
<dbReference type="AlphaFoldDB" id="A0A914RCS2"/>
<proteinExistence type="predicted"/>
<dbReference type="PANTHER" id="PTHR34179:SF1">
    <property type="entry name" value="TUMOR PROTEIN P53-INDUCIBLE PROTEIN 13"/>
    <property type="match status" value="1"/>
</dbReference>
<dbReference type="Proteomes" id="UP000887564">
    <property type="component" value="Unplaced"/>
</dbReference>
<keyword evidence="1" id="KW-1185">Reference proteome</keyword>
<organism evidence="1 2">
    <name type="scientific">Parascaris equorum</name>
    <name type="common">Equine roundworm</name>
    <dbReference type="NCBI Taxonomy" id="6256"/>
    <lineage>
        <taxon>Eukaryota</taxon>
        <taxon>Metazoa</taxon>
        <taxon>Ecdysozoa</taxon>
        <taxon>Nematoda</taxon>
        <taxon>Chromadorea</taxon>
        <taxon>Rhabditida</taxon>
        <taxon>Spirurina</taxon>
        <taxon>Ascaridomorpha</taxon>
        <taxon>Ascaridoidea</taxon>
        <taxon>Ascarididae</taxon>
        <taxon>Parascaris</taxon>
    </lineage>
</organism>
<dbReference type="PANTHER" id="PTHR34179">
    <property type="entry name" value="TUMOR PROTEIN P53-INDUCIBLE PROTEIN 13"/>
    <property type="match status" value="1"/>
</dbReference>
<name>A0A914RCS2_PAREQ</name>
<reference evidence="2" key="1">
    <citation type="submission" date="2022-11" db="UniProtKB">
        <authorList>
            <consortium name="WormBaseParasite"/>
        </authorList>
    </citation>
    <scope>IDENTIFICATION</scope>
</reference>
<evidence type="ECO:0000313" key="2">
    <source>
        <dbReference type="WBParaSite" id="PEQ_0000429801-mRNA-1"/>
    </source>
</evidence>
<sequence>MLYHPCADADEVDKLRRIVRACLYRHIITPYKHLQPQRVIPALDFKGIKKLVCILRRLDFHFSPLCKRTVVEESSPRAQDSF</sequence>
<dbReference type="Pfam" id="PF11303">
    <property type="entry name" value="DUF3105"/>
    <property type="match status" value="1"/>
</dbReference>
<dbReference type="InterPro" id="IPR021454">
    <property type="entry name" value="DUF3105"/>
</dbReference>